<dbReference type="Proteomes" id="UP000315953">
    <property type="component" value="Chromosome"/>
</dbReference>
<dbReference type="AlphaFoldDB" id="A0A516GIR8"/>
<dbReference type="HAMAP" id="MF_00009">
    <property type="entry name" value="Endoribonucl_YbeY"/>
    <property type="match status" value="1"/>
</dbReference>
<evidence type="ECO:0000313" key="11">
    <source>
        <dbReference type="Proteomes" id="UP000315953"/>
    </source>
</evidence>
<dbReference type="Gene3D" id="3.40.390.30">
    <property type="entry name" value="Metalloproteases ('zincins'), catalytic domain"/>
    <property type="match status" value="1"/>
</dbReference>
<dbReference type="NCBIfam" id="TIGR00043">
    <property type="entry name" value="rRNA maturation RNase YbeY"/>
    <property type="match status" value="1"/>
</dbReference>
<dbReference type="GO" id="GO:0006364">
    <property type="term" value="P:rRNA processing"/>
    <property type="evidence" value="ECO:0007669"/>
    <property type="project" value="UniProtKB-UniRule"/>
</dbReference>
<keyword evidence="4 9" id="KW-0540">Nuclease</keyword>
<evidence type="ECO:0000256" key="9">
    <source>
        <dbReference type="HAMAP-Rule" id="MF_00009"/>
    </source>
</evidence>
<dbReference type="PANTHER" id="PTHR46986">
    <property type="entry name" value="ENDORIBONUCLEASE YBEY, CHLOROPLASTIC"/>
    <property type="match status" value="1"/>
</dbReference>
<name>A0A516GIR8_9LACT</name>
<dbReference type="EMBL" id="CP041626">
    <property type="protein sequence ID" value="QDO91418.1"/>
    <property type="molecule type" value="Genomic_DNA"/>
</dbReference>
<accession>A0A516GIR8</accession>
<dbReference type="PROSITE" id="PS01306">
    <property type="entry name" value="UPF0054"/>
    <property type="match status" value="1"/>
</dbReference>
<evidence type="ECO:0000313" key="10">
    <source>
        <dbReference type="EMBL" id="QDO91418.1"/>
    </source>
</evidence>
<keyword evidence="6 9" id="KW-0255">Endonuclease</keyword>
<dbReference type="InterPro" id="IPR002036">
    <property type="entry name" value="YbeY"/>
</dbReference>
<evidence type="ECO:0000256" key="2">
    <source>
        <dbReference type="ARBA" id="ARBA00022517"/>
    </source>
</evidence>
<dbReference type="PANTHER" id="PTHR46986:SF1">
    <property type="entry name" value="ENDORIBONUCLEASE YBEY, CHLOROPLASTIC"/>
    <property type="match status" value="1"/>
</dbReference>
<gene>
    <name evidence="9 10" type="primary">ybeY</name>
    <name evidence="10" type="ORF">FNV33_04855</name>
</gene>
<comment type="function">
    <text evidence="9">Single strand-specific metallo-endoribonuclease involved in late-stage 70S ribosome quality control and in maturation of the 3' terminus of the 16S rRNA.</text>
</comment>
<keyword evidence="7 9" id="KW-0378">Hydrolase</keyword>
<keyword evidence="3 9" id="KW-0698">rRNA processing</keyword>
<keyword evidence="5 9" id="KW-0479">Metal-binding</keyword>
<keyword evidence="9" id="KW-0963">Cytoplasm</keyword>
<evidence type="ECO:0000256" key="7">
    <source>
        <dbReference type="ARBA" id="ARBA00022801"/>
    </source>
</evidence>
<evidence type="ECO:0000256" key="6">
    <source>
        <dbReference type="ARBA" id="ARBA00022759"/>
    </source>
</evidence>
<dbReference type="Pfam" id="PF02130">
    <property type="entry name" value="YbeY"/>
    <property type="match status" value="1"/>
</dbReference>
<feature type="binding site" evidence="9">
    <location>
        <position position="133"/>
    </location>
    <ligand>
        <name>Zn(2+)</name>
        <dbReference type="ChEBI" id="CHEBI:29105"/>
        <note>catalytic</note>
    </ligand>
</feature>
<dbReference type="KEGG" id="dpm:FNV33_04855"/>
<dbReference type="EC" id="3.1.-.-" evidence="9"/>
<dbReference type="InterPro" id="IPR023091">
    <property type="entry name" value="MetalPrtase_cat_dom_sf_prd"/>
</dbReference>
<evidence type="ECO:0000256" key="1">
    <source>
        <dbReference type="ARBA" id="ARBA00010875"/>
    </source>
</evidence>
<evidence type="ECO:0000256" key="3">
    <source>
        <dbReference type="ARBA" id="ARBA00022552"/>
    </source>
</evidence>
<feature type="binding site" evidence="9">
    <location>
        <position position="123"/>
    </location>
    <ligand>
        <name>Zn(2+)</name>
        <dbReference type="ChEBI" id="CHEBI:29105"/>
        <note>catalytic</note>
    </ligand>
</feature>
<keyword evidence="8 9" id="KW-0862">Zinc</keyword>
<sequence>MIVELYDEQQTLTDELTQMVQDILAYAADYLELEENCAMSVIIVDNEEIQNINREYRQKDAVTDVISFALEESVVEDDFPAIQEVMDESRELGDIFVSFQRAQEQAVEYGHSFKRELGFLVVHGFLHLNGYDHMTDEEEVEMFDLQRDILDGFGLVR</sequence>
<evidence type="ECO:0000256" key="5">
    <source>
        <dbReference type="ARBA" id="ARBA00022723"/>
    </source>
</evidence>
<comment type="similarity">
    <text evidence="1 9">Belongs to the endoribonuclease YbeY family.</text>
</comment>
<keyword evidence="2 9" id="KW-0690">Ribosome biogenesis</keyword>
<dbReference type="RefSeq" id="WP_143333424.1">
    <property type="nucleotide sequence ID" value="NZ_CP041626.1"/>
</dbReference>
<reference evidence="10 11" key="1">
    <citation type="submission" date="2019-07" db="EMBL/GenBank/DDBJ databases">
        <title>Genome assembly of a nasal isolate of Dolosigranulum pigrum from a chronic sinusitis patient.</title>
        <authorList>
            <person name="Baig S."/>
            <person name="Overballe-Petersen S."/>
            <person name="Kaspar U."/>
            <person name="Rendboe A."/>
            <person name="de Man T."/>
            <person name="Liu C."/>
            <person name="Price L.B."/>
            <person name="Stegger M."/>
            <person name="Becker K."/>
            <person name="Skytt Andersen P."/>
        </authorList>
    </citation>
    <scope>NUCLEOTIDE SEQUENCE [LARGE SCALE GENOMIC DNA]</scope>
    <source>
        <strain evidence="10 11">83VPs-KB5</strain>
    </source>
</reference>
<dbReference type="GO" id="GO:0005737">
    <property type="term" value="C:cytoplasm"/>
    <property type="evidence" value="ECO:0007669"/>
    <property type="project" value="UniProtKB-SubCell"/>
</dbReference>
<feature type="binding site" evidence="9">
    <location>
        <position position="127"/>
    </location>
    <ligand>
        <name>Zn(2+)</name>
        <dbReference type="ChEBI" id="CHEBI:29105"/>
        <note>catalytic</note>
    </ligand>
</feature>
<proteinExistence type="inferred from homology"/>
<dbReference type="InterPro" id="IPR020549">
    <property type="entry name" value="YbeY_CS"/>
</dbReference>
<dbReference type="GO" id="GO:0008270">
    <property type="term" value="F:zinc ion binding"/>
    <property type="evidence" value="ECO:0007669"/>
    <property type="project" value="UniProtKB-UniRule"/>
</dbReference>
<evidence type="ECO:0000256" key="4">
    <source>
        <dbReference type="ARBA" id="ARBA00022722"/>
    </source>
</evidence>
<dbReference type="GO" id="GO:0004222">
    <property type="term" value="F:metalloendopeptidase activity"/>
    <property type="evidence" value="ECO:0007669"/>
    <property type="project" value="InterPro"/>
</dbReference>
<protein>
    <recommendedName>
        <fullName evidence="9">Endoribonuclease YbeY</fullName>
        <ecNumber evidence="9">3.1.-.-</ecNumber>
    </recommendedName>
</protein>
<dbReference type="SUPFAM" id="SSF55486">
    <property type="entry name" value="Metalloproteases ('zincins'), catalytic domain"/>
    <property type="match status" value="1"/>
</dbReference>
<evidence type="ECO:0000256" key="8">
    <source>
        <dbReference type="ARBA" id="ARBA00022833"/>
    </source>
</evidence>
<dbReference type="GO" id="GO:0004521">
    <property type="term" value="F:RNA endonuclease activity"/>
    <property type="evidence" value="ECO:0007669"/>
    <property type="project" value="UniProtKB-UniRule"/>
</dbReference>
<organism evidence="10 11">
    <name type="scientific">Dolosigranulum pigrum</name>
    <dbReference type="NCBI Taxonomy" id="29394"/>
    <lineage>
        <taxon>Bacteria</taxon>
        <taxon>Bacillati</taxon>
        <taxon>Bacillota</taxon>
        <taxon>Bacilli</taxon>
        <taxon>Lactobacillales</taxon>
        <taxon>Carnobacteriaceae</taxon>
        <taxon>Dolosigranulum</taxon>
    </lineage>
</organism>
<comment type="cofactor">
    <cofactor evidence="9">
        <name>Zn(2+)</name>
        <dbReference type="ChEBI" id="CHEBI:29105"/>
    </cofactor>
    <text evidence="9">Binds 1 zinc ion.</text>
</comment>
<comment type="subcellular location">
    <subcellularLocation>
        <location evidence="9">Cytoplasm</location>
    </subcellularLocation>
</comment>